<protein>
    <submittedName>
        <fullName evidence="1">Unannotated protein</fullName>
    </submittedName>
</protein>
<accession>A0A6J7QGA5</accession>
<sequence length="95" mass="10644">MSVIGEPRRQTIRGQHLNGHLEAARRLGHRVAQRVEQSVAEHPELQRIEHLVHALTVDGSSCEVVGVVEGRGQRDIAHHLGEPSVELHRFEVITQ</sequence>
<name>A0A6J7QGA5_9ZZZZ</name>
<organism evidence="1">
    <name type="scientific">freshwater metagenome</name>
    <dbReference type="NCBI Taxonomy" id="449393"/>
    <lineage>
        <taxon>unclassified sequences</taxon>
        <taxon>metagenomes</taxon>
        <taxon>ecological metagenomes</taxon>
    </lineage>
</organism>
<dbReference type="EMBL" id="CAFBOZ010000230">
    <property type="protein sequence ID" value="CAB5016151.1"/>
    <property type="molecule type" value="Genomic_DNA"/>
</dbReference>
<evidence type="ECO:0000313" key="1">
    <source>
        <dbReference type="EMBL" id="CAB5016151.1"/>
    </source>
</evidence>
<reference evidence="1" key="1">
    <citation type="submission" date="2020-05" db="EMBL/GenBank/DDBJ databases">
        <authorList>
            <person name="Chiriac C."/>
            <person name="Salcher M."/>
            <person name="Ghai R."/>
            <person name="Kavagutti S V."/>
        </authorList>
    </citation>
    <scope>NUCLEOTIDE SEQUENCE</scope>
</reference>
<dbReference type="AlphaFoldDB" id="A0A6J7QGA5"/>
<proteinExistence type="predicted"/>
<gene>
    <name evidence="1" type="ORF">UFOPK3992_01470</name>
</gene>